<dbReference type="EMBL" id="KZ825064">
    <property type="protein sequence ID" value="RAH56757.1"/>
    <property type="molecule type" value="Genomic_DNA"/>
</dbReference>
<gene>
    <name evidence="1" type="ORF">BO85DRAFT_40550</name>
</gene>
<dbReference type="RefSeq" id="XP_025514679.1">
    <property type="nucleotide sequence ID" value="XM_025657301.1"/>
</dbReference>
<name>A0A8G1R1F0_9EURO</name>
<sequence length="81" mass="9375">MVKCLERAPYRIYPFVRIRRRPWNLRRTIGNVTVQLLHWVGCERLSAALLLPFDASGYMFPDPLNGVPGFESKNQGTLSRQ</sequence>
<accession>A0A8G1R1F0</accession>
<protein>
    <submittedName>
        <fullName evidence="1">Uncharacterized protein</fullName>
    </submittedName>
</protein>
<reference evidence="1 2" key="1">
    <citation type="submission" date="2018-02" db="EMBL/GenBank/DDBJ databases">
        <title>The genomes of Aspergillus section Nigri reveals drivers in fungal speciation.</title>
        <authorList>
            <consortium name="DOE Joint Genome Institute"/>
            <person name="Vesth T.C."/>
            <person name="Nybo J."/>
            <person name="Theobald S."/>
            <person name="Brandl J."/>
            <person name="Frisvad J.C."/>
            <person name="Nielsen K.F."/>
            <person name="Lyhne E.K."/>
            <person name="Kogle M.E."/>
            <person name="Kuo A."/>
            <person name="Riley R."/>
            <person name="Clum A."/>
            <person name="Nolan M."/>
            <person name="Lipzen A."/>
            <person name="Salamov A."/>
            <person name="Henrissat B."/>
            <person name="Wiebenga A."/>
            <person name="De vries R.P."/>
            <person name="Grigoriev I.V."/>
            <person name="Mortensen U.H."/>
            <person name="Andersen M.R."/>
            <person name="Baker S.E."/>
        </authorList>
    </citation>
    <scope>NUCLEOTIDE SEQUENCE [LARGE SCALE GENOMIC DNA]</scope>
    <source>
        <strain evidence="1 2">CBS 112811</strain>
    </source>
</reference>
<dbReference type="AlphaFoldDB" id="A0A8G1R1F0"/>
<dbReference type="GeneID" id="37160703"/>
<evidence type="ECO:0000313" key="1">
    <source>
        <dbReference type="EMBL" id="RAH56757.1"/>
    </source>
</evidence>
<proteinExistence type="predicted"/>
<evidence type="ECO:0000313" key="2">
    <source>
        <dbReference type="Proteomes" id="UP000249526"/>
    </source>
</evidence>
<organism evidence="1 2">
    <name type="scientific">Aspergillus piperis CBS 112811</name>
    <dbReference type="NCBI Taxonomy" id="1448313"/>
    <lineage>
        <taxon>Eukaryota</taxon>
        <taxon>Fungi</taxon>
        <taxon>Dikarya</taxon>
        <taxon>Ascomycota</taxon>
        <taxon>Pezizomycotina</taxon>
        <taxon>Eurotiomycetes</taxon>
        <taxon>Eurotiomycetidae</taxon>
        <taxon>Eurotiales</taxon>
        <taxon>Aspergillaceae</taxon>
        <taxon>Aspergillus</taxon>
        <taxon>Aspergillus subgen. Circumdati</taxon>
    </lineage>
</organism>
<keyword evidence="2" id="KW-1185">Reference proteome</keyword>
<dbReference type="Proteomes" id="UP000249526">
    <property type="component" value="Unassembled WGS sequence"/>
</dbReference>